<dbReference type="EMBL" id="OMOF01000205">
    <property type="protein sequence ID" value="SPF43399.1"/>
    <property type="molecule type" value="Genomic_DNA"/>
</dbReference>
<gene>
    <name evidence="3" type="ORF">SBF1_2830007</name>
</gene>
<dbReference type="InterPro" id="IPR026363">
    <property type="entry name" value="CxxC-x17-CxxC_dom"/>
</dbReference>
<dbReference type="NCBIfam" id="TIGR04272">
    <property type="entry name" value="cxxc_cxxc_Mbark"/>
    <property type="match status" value="1"/>
</dbReference>
<feature type="domain" description="Probable zinc-binding" evidence="1">
    <location>
        <begin position="4"/>
        <end position="49"/>
    </location>
</feature>
<dbReference type="AlphaFoldDB" id="A0A2U3KV09"/>
<evidence type="ECO:0000313" key="4">
    <source>
        <dbReference type="Proteomes" id="UP000238916"/>
    </source>
</evidence>
<dbReference type="InterPro" id="IPR025306">
    <property type="entry name" value="Zn-bnd_dom_prob"/>
</dbReference>
<accession>A0A2U3KV09</accession>
<evidence type="ECO:0000259" key="2">
    <source>
        <dbReference type="Pfam" id="PF23477"/>
    </source>
</evidence>
<reference evidence="4" key="1">
    <citation type="submission" date="2018-02" db="EMBL/GenBank/DDBJ databases">
        <authorList>
            <person name="Hausmann B."/>
        </authorList>
    </citation>
    <scope>NUCLEOTIDE SEQUENCE [LARGE SCALE GENOMIC DNA]</scope>
    <source>
        <strain evidence="4">Peat soil MAG SbF1</strain>
    </source>
</reference>
<feature type="domain" description="CxxC-x17-CxxC" evidence="2">
    <location>
        <begin position="62"/>
        <end position="95"/>
    </location>
</feature>
<evidence type="ECO:0000313" key="3">
    <source>
        <dbReference type="EMBL" id="SPF43399.1"/>
    </source>
</evidence>
<name>A0A2U3KV09_9FIRM</name>
<dbReference type="Pfam" id="PF23477">
    <property type="entry name" value="zf_Tbcl_2"/>
    <property type="match status" value="1"/>
</dbReference>
<evidence type="ECO:0000259" key="1">
    <source>
        <dbReference type="Pfam" id="PF13451"/>
    </source>
</evidence>
<dbReference type="Proteomes" id="UP000238916">
    <property type="component" value="Unassembled WGS sequence"/>
</dbReference>
<protein>
    <submittedName>
        <fullName evidence="3">Uncharacterized protein</fullName>
    </submittedName>
</protein>
<sequence length="102" mass="11596">MFTDKVLTCRDCGREFVFSASEQDFFAEKGFTNEPGRCPECRAAKKAQNRPSGGYNNNRSERQMFPAVCAECGKETTVPFQPSGDKPVYCRDCFHPTPRNNW</sequence>
<dbReference type="Pfam" id="PF13451">
    <property type="entry name" value="zf_Tbcl"/>
    <property type="match status" value="1"/>
</dbReference>
<organism evidence="3 4">
    <name type="scientific">Candidatus Desulfosporosinus infrequens</name>
    <dbReference type="NCBI Taxonomy" id="2043169"/>
    <lineage>
        <taxon>Bacteria</taxon>
        <taxon>Bacillati</taxon>
        <taxon>Bacillota</taxon>
        <taxon>Clostridia</taxon>
        <taxon>Eubacteriales</taxon>
        <taxon>Desulfitobacteriaceae</taxon>
        <taxon>Desulfosporosinus</taxon>
    </lineage>
</organism>
<dbReference type="OrthoDB" id="5505402at2"/>
<proteinExistence type="predicted"/>